<evidence type="ECO:0000259" key="2">
    <source>
        <dbReference type="Pfam" id="PF07859"/>
    </source>
</evidence>
<protein>
    <submittedName>
        <fullName evidence="3">Alpha/beta hydrolase</fullName>
    </submittedName>
</protein>
<accession>A0A2M8S5E1</accession>
<keyword evidence="1 3" id="KW-0378">Hydrolase</keyword>
<dbReference type="InterPro" id="IPR050300">
    <property type="entry name" value="GDXG_lipolytic_enzyme"/>
</dbReference>
<sequence length="299" mass="33414">MTQSIQSKLLAKAASLLVNIPKDNQDEMHAMIAKMGQGNTAPVTPPVIDGQNVQNYYAHGMQVIAWNDKQDKNQRVIFYTHGGGYIAQLDNFQINLLTTLAERLDAKIIAPMYPLLPTFNYTHSFFKLLKIYEDTVKSVNDPRQITIMGDSAGGGMALGLAHSLVECDLPQPKDIILSSPWLDIASNNPDMQKYADKDILTILLLKTLAKYWAVDESNYKNPQVSPIHSPHFAKMGKITQFIGTREILYPDNKLLSDKLTALGLEHNFIVGENMIHVYPQLPIPEGKAAIEQMIKIINE</sequence>
<gene>
    <name evidence="3" type="ORF">CVP05_00585</name>
</gene>
<dbReference type="RefSeq" id="WP_100287619.1">
    <property type="nucleotide sequence ID" value="NZ_PHHA01000002.1"/>
</dbReference>
<dbReference type="PANTHER" id="PTHR48081">
    <property type="entry name" value="AB HYDROLASE SUPERFAMILY PROTEIN C4A8.06C"/>
    <property type="match status" value="1"/>
</dbReference>
<keyword evidence="4" id="KW-1185">Reference proteome</keyword>
<dbReference type="Proteomes" id="UP000229329">
    <property type="component" value="Unassembled WGS sequence"/>
</dbReference>
<feature type="domain" description="Alpha/beta hydrolase fold-3" evidence="2">
    <location>
        <begin position="77"/>
        <end position="278"/>
    </location>
</feature>
<name>A0A2M8S5E1_9PAST</name>
<comment type="caution">
    <text evidence="3">The sequence shown here is derived from an EMBL/GenBank/DDBJ whole genome shotgun (WGS) entry which is preliminary data.</text>
</comment>
<dbReference type="Pfam" id="PF07859">
    <property type="entry name" value="Abhydrolase_3"/>
    <property type="match status" value="1"/>
</dbReference>
<dbReference type="InterPro" id="IPR013094">
    <property type="entry name" value="AB_hydrolase_3"/>
</dbReference>
<dbReference type="AlphaFoldDB" id="A0A2M8S5E1"/>
<dbReference type="InterPro" id="IPR029058">
    <property type="entry name" value="AB_hydrolase_fold"/>
</dbReference>
<dbReference type="OrthoDB" id="9806180at2"/>
<evidence type="ECO:0000313" key="3">
    <source>
        <dbReference type="EMBL" id="PJG86343.1"/>
    </source>
</evidence>
<organism evidence="3 4">
    <name type="scientific">Conservatibacter flavescens</name>
    <dbReference type="NCBI Taxonomy" id="28161"/>
    <lineage>
        <taxon>Bacteria</taxon>
        <taxon>Pseudomonadati</taxon>
        <taxon>Pseudomonadota</taxon>
        <taxon>Gammaproteobacteria</taxon>
        <taxon>Pasteurellales</taxon>
        <taxon>Pasteurellaceae</taxon>
        <taxon>Conservatibacter</taxon>
    </lineage>
</organism>
<evidence type="ECO:0000256" key="1">
    <source>
        <dbReference type="ARBA" id="ARBA00022801"/>
    </source>
</evidence>
<dbReference type="EMBL" id="PHHA01000002">
    <property type="protein sequence ID" value="PJG86343.1"/>
    <property type="molecule type" value="Genomic_DNA"/>
</dbReference>
<proteinExistence type="predicted"/>
<reference evidence="3 4" key="1">
    <citation type="submission" date="2017-11" db="EMBL/GenBank/DDBJ databases">
        <title>Reclassification of Bisgaard taxon 7 as Conservatibacter flavescens gen. nov., sp. nov.</title>
        <authorList>
            <person name="Christensen H."/>
        </authorList>
    </citation>
    <scope>NUCLEOTIDE SEQUENCE [LARGE SCALE GENOMIC DNA]</scope>
    <source>
        <strain evidence="3 4">7_4</strain>
    </source>
</reference>
<dbReference type="GO" id="GO:0016787">
    <property type="term" value="F:hydrolase activity"/>
    <property type="evidence" value="ECO:0007669"/>
    <property type="project" value="UniProtKB-KW"/>
</dbReference>
<dbReference type="SUPFAM" id="SSF53474">
    <property type="entry name" value="alpha/beta-Hydrolases"/>
    <property type="match status" value="1"/>
</dbReference>
<dbReference type="Gene3D" id="3.40.50.1820">
    <property type="entry name" value="alpha/beta hydrolase"/>
    <property type="match status" value="1"/>
</dbReference>
<evidence type="ECO:0000313" key="4">
    <source>
        <dbReference type="Proteomes" id="UP000229329"/>
    </source>
</evidence>
<dbReference type="PANTHER" id="PTHR48081:SF8">
    <property type="entry name" value="ALPHA_BETA HYDROLASE FOLD-3 DOMAIN-CONTAINING PROTEIN-RELATED"/>
    <property type="match status" value="1"/>
</dbReference>